<dbReference type="EMBL" id="JACIEX010000022">
    <property type="protein sequence ID" value="MBB4096207.1"/>
    <property type="molecule type" value="Genomic_DNA"/>
</dbReference>
<organism evidence="3 4">
    <name type="scientific">Brucella pecoris</name>
    <dbReference type="NCBI Taxonomy" id="867683"/>
    <lineage>
        <taxon>Bacteria</taxon>
        <taxon>Pseudomonadati</taxon>
        <taxon>Pseudomonadota</taxon>
        <taxon>Alphaproteobacteria</taxon>
        <taxon>Hyphomicrobiales</taxon>
        <taxon>Brucellaceae</taxon>
        <taxon>Brucella/Ochrobactrum group</taxon>
        <taxon>Brucella</taxon>
    </lineage>
</organism>
<feature type="transmembrane region" description="Helical" evidence="1">
    <location>
        <begin position="34"/>
        <end position="56"/>
    </location>
</feature>
<evidence type="ECO:0000313" key="3">
    <source>
        <dbReference type="EMBL" id="TNV08766.1"/>
    </source>
</evidence>
<keyword evidence="1" id="KW-1133">Transmembrane helix</keyword>
<evidence type="ECO:0000313" key="5">
    <source>
        <dbReference type="Proteomes" id="UP000553980"/>
    </source>
</evidence>
<accession>A0A5C5CDA4</accession>
<dbReference type="RefSeq" id="WP_140023232.1">
    <property type="nucleotide sequence ID" value="NZ_JACIEX010000022.1"/>
</dbReference>
<keyword evidence="1" id="KW-0812">Transmembrane</keyword>
<keyword evidence="5" id="KW-1185">Reference proteome</keyword>
<sequence length="59" mass="6863">MTYDDDPPVAGRSSLKKPAAYSKWSRRGRSMRRILLLVWKIAALFVAVIRAVRWVFENL</sequence>
<dbReference type="Proteomes" id="UP000553980">
    <property type="component" value="Unassembled WGS sequence"/>
</dbReference>
<dbReference type="Proteomes" id="UP000313390">
    <property type="component" value="Unassembled WGS sequence"/>
</dbReference>
<proteinExistence type="predicted"/>
<protein>
    <submittedName>
        <fullName evidence="3">Uncharacterized protein</fullName>
    </submittedName>
</protein>
<comment type="caution">
    <text evidence="3">The sequence shown here is derived from an EMBL/GenBank/DDBJ whole genome shotgun (WGS) entry which is preliminary data.</text>
</comment>
<keyword evidence="1" id="KW-0472">Membrane</keyword>
<dbReference type="EMBL" id="VEWK01000024">
    <property type="protein sequence ID" value="TNV08766.1"/>
    <property type="molecule type" value="Genomic_DNA"/>
</dbReference>
<evidence type="ECO:0000313" key="2">
    <source>
        <dbReference type="EMBL" id="MBB4096207.1"/>
    </source>
</evidence>
<reference evidence="2 5" key="3">
    <citation type="submission" date="2020-08" db="EMBL/GenBank/DDBJ databases">
        <title>Genomic Encyclopedia of Type Strains, Phase IV (KMG-IV): sequencing the most valuable type-strain genomes for metagenomic binning, comparative biology and taxonomic classification.</title>
        <authorList>
            <person name="Goeker M."/>
        </authorList>
    </citation>
    <scope>NUCLEOTIDE SEQUENCE [LARGE SCALE GENOMIC DNA]</scope>
    <source>
        <strain evidence="2 5">DSM 23868</strain>
    </source>
</reference>
<evidence type="ECO:0000313" key="4">
    <source>
        <dbReference type="Proteomes" id="UP000313390"/>
    </source>
</evidence>
<dbReference type="AlphaFoldDB" id="A0A5C5CDA4"/>
<gene>
    <name evidence="3" type="ORF">FIB18_23440</name>
    <name evidence="2" type="ORF">GGQ79_004765</name>
</gene>
<reference evidence="3" key="2">
    <citation type="submission" date="2019-06" db="EMBL/GenBank/DDBJ databases">
        <authorList>
            <person name="Hu M."/>
        </authorList>
    </citation>
    <scope>NUCLEOTIDE SEQUENCE</scope>
    <source>
        <strain evidence="3">08RB2639</strain>
    </source>
</reference>
<name>A0A5C5CDA4_9HYPH</name>
<reference evidence="3 4" key="1">
    <citation type="journal article" date="2011" name="Int. J. Syst. Evol. Microbiol.">
        <title>Ochrobactrum pecoris sp. nov., isolated from farm animals.</title>
        <authorList>
            <person name="Kampfer P."/>
            <person name="Huber B."/>
            <person name="Busse H.J."/>
            <person name="Scholz H.C."/>
            <person name="Tomaso H."/>
            <person name="Hotzel H."/>
            <person name="Melzer F."/>
        </authorList>
    </citation>
    <scope>NUCLEOTIDE SEQUENCE [LARGE SCALE GENOMIC DNA]</scope>
    <source>
        <strain evidence="3 4">08RB2639</strain>
    </source>
</reference>
<evidence type="ECO:0000256" key="1">
    <source>
        <dbReference type="SAM" id="Phobius"/>
    </source>
</evidence>